<reference evidence="3 4" key="1">
    <citation type="submission" date="2019-01" db="EMBL/GenBank/DDBJ databases">
        <title>Lacunisphaera sp. strain TWA-58.</title>
        <authorList>
            <person name="Chen W.-M."/>
        </authorList>
    </citation>
    <scope>NUCLEOTIDE SEQUENCE [LARGE SCALE GENOMIC DNA]</scope>
    <source>
        <strain evidence="3 4">TWA-58</strain>
    </source>
</reference>
<dbReference type="GO" id="GO:0016787">
    <property type="term" value="F:hydrolase activity"/>
    <property type="evidence" value="ECO:0007669"/>
    <property type="project" value="UniProtKB-KW"/>
</dbReference>
<evidence type="ECO:0000259" key="2">
    <source>
        <dbReference type="PROSITE" id="PS51462"/>
    </source>
</evidence>
<keyword evidence="1" id="KW-0378">Hydrolase</keyword>
<sequence length="172" mass="19930">MGQNLDELFDVVDEQDRVVGQMPRREVHRLKLRHRAVHLLVVNRAGQVFLHQRSQLKDQFPGYWNTSAAGHVGAGEDYDSTAARELEEELGCRPVRSPQPLFKVEAREETGQEFVWVYRVEAEGPFTLHPTEIERGGWFTPTEIDQWLAERPSEIAPALMYLWPRVKDRLRG</sequence>
<dbReference type="InterPro" id="IPR015797">
    <property type="entry name" value="NUDIX_hydrolase-like_dom_sf"/>
</dbReference>
<comment type="caution">
    <text evidence="3">The sequence shown here is derived from an EMBL/GenBank/DDBJ whole genome shotgun (WGS) entry which is preliminary data.</text>
</comment>
<dbReference type="RefSeq" id="WP_129048133.1">
    <property type="nucleotide sequence ID" value="NZ_SDHX01000001.1"/>
</dbReference>
<proteinExistence type="predicted"/>
<gene>
    <name evidence="3" type="ORF">ESB00_13125</name>
</gene>
<dbReference type="PROSITE" id="PS00893">
    <property type="entry name" value="NUDIX_BOX"/>
    <property type="match status" value="1"/>
</dbReference>
<dbReference type="PANTHER" id="PTHR10885">
    <property type="entry name" value="ISOPENTENYL-DIPHOSPHATE DELTA-ISOMERASE"/>
    <property type="match status" value="1"/>
</dbReference>
<organism evidence="3 4">
    <name type="scientific">Oleiharenicola lentus</name>
    <dbReference type="NCBI Taxonomy" id="2508720"/>
    <lineage>
        <taxon>Bacteria</taxon>
        <taxon>Pseudomonadati</taxon>
        <taxon>Verrucomicrobiota</taxon>
        <taxon>Opitutia</taxon>
        <taxon>Opitutales</taxon>
        <taxon>Opitutaceae</taxon>
        <taxon>Oleiharenicola</taxon>
    </lineage>
</organism>
<dbReference type="InterPro" id="IPR020084">
    <property type="entry name" value="NUDIX_hydrolase_CS"/>
</dbReference>
<dbReference type="PANTHER" id="PTHR10885:SF0">
    <property type="entry name" value="ISOPENTENYL-DIPHOSPHATE DELTA-ISOMERASE"/>
    <property type="match status" value="1"/>
</dbReference>
<dbReference type="Proteomes" id="UP000290218">
    <property type="component" value="Unassembled WGS sequence"/>
</dbReference>
<dbReference type="OrthoDB" id="9804563at2"/>
<evidence type="ECO:0000256" key="1">
    <source>
        <dbReference type="ARBA" id="ARBA00022801"/>
    </source>
</evidence>
<dbReference type="InterPro" id="IPR000086">
    <property type="entry name" value="NUDIX_hydrolase_dom"/>
</dbReference>
<feature type="domain" description="Nudix hydrolase" evidence="2">
    <location>
        <begin position="32"/>
        <end position="161"/>
    </location>
</feature>
<keyword evidence="4" id="KW-1185">Reference proteome</keyword>
<dbReference type="EMBL" id="SDHX01000001">
    <property type="protein sequence ID" value="RXK56767.1"/>
    <property type="molecule type" value="Genomic_DNA"/>
</dbReference>
<name>A0A4Q1CCB2_9BACT</name>
<dbReference type="AlphaFoldDB" id="A0A4Q1CCB2"/>
<dbReference type="PROSITE" id="PS51462">
    <property type="entry name" value="NUDIX"/>
    <property type="match status" value="1"/>
</dbReference>
<protein>
    <submittedName>
        <fullName evidence="3">NUDIX domain-containing protein</fullName>
    </submittedName>
</protein>
<accession>A0A4Q1CCB2</accession>
<dbReference type="Gene3D" id="3.90.79.10">
    <property type="entry name" value="Nucleoside Triphosphate Pyrophosphohydrolase"/>
    <property type="match status" value="1"/>
</dbReference>
<dbReference type="Pfam" id="PF00293">
    <property type="entry name" value="NUDIX"/>
    <property type="match status" value="1"/>
</dbReference>
<dbReference type="CDD" id="cd04692">
    <property type="entry name" value="NUDIX_Hydrolase"/>
    <property type="match status" value="1"/>
</dbReference>
<dbReference type="SUPFAM" id="SSF55811">
    <property type="entry name" value="Nudix"/>
    <property type="match status" value="1"/>
</dbReference>
<evidence type="ECO:0000313" key="4">
    <source>
        <dbReference type="Proteomes" id="UP000290218"/>
    </source>
</evidence>
<evidence type="ECO:0000313" key="3">
    <source>
        <dbReference type="EMBL" id="RXK56767.1"/>
    </source>
</evidence>